<evidence type="ECO:0000256" key="2">
    <source>
        <dbReference type="SAM" id="Phobius"/>
    </source>
</evidence>
<feature type="region of interest" description="Disordered" evidence="1">
    <location>
        <begin position="194"/>
        <end position="233"/>
    </location>
</feature>
<keyword evidence="2" id="KW-0472">Membrane</keyword>
<dbReference type="EMBL" id="OW152838">
    <property type="protein sequence ID" value="CAH2059496.1"/>
    <property type="molecule type" value="Genomic_DNA"/>
</dbReference>
<feature type="transmembrane region" description="Helical" evidence="2">
    <location>
        <begin position="256"/>
        <end position="287"/>
    </location>
</feature>
<evidence type="ECO:0000256" key="3">
    <source>
        <dbReference type="SAM" id="SignalP"/>
    </source>
</evidence>
<dbReference type="Pfam" id="PF07898">
    <property type="entry name" value="DUF1676"/>
    <property type="match status" value="1"/>
</dbReference>
<evidence type="ECO:0000313" key="5">
    <source>
        <dbReference type="Proteomes" id="UP000837857"/>
    </source>
</evidence>
<sequence>MWMRILLVLCSTALSIADRNYENNLTKLWSLAGASKSDESAVVNVTSASIVIQPKYDSSQIVSSRKTKDLKGTSNYEYAFKPHAIPLQEVEQQQFDKNIYYSQNDVNGKYKSEILFPGNYHQIAKEKGNEDLVKASPYNPLNEGSFHPIAIPIIRSPNFQPRLLDEDEEPIIEKPEGFSEQLASGRSLSYVLGAEDDEEPEEEEEEEEDGEYDVGEEADKHKHGYTHDKIKKKLKRKTKKMTKYMMPLLMAYKLKYFALVPVMIAGLILLIGATGLAGFFFALFAAVMGLQKGGY</sequence>
<reference evidence="4" key="1">
    <citation type="submission" date="2022-03" db="EMBL/GenBank/DDBJ databases">
        <authorList>
            <person name="Martin H S."/>
        </authorList>
    </citation>
    <scope>NUCLEOTIDE SEQUENCE</scope>
</reference>
<feature type="signal peptide" evidence="3">
    <location>
        <begin position="1"/>
        <end position="17"/>
    </location>
</feature>
<keyword evidence="3" id="KW-0732">Signal</keyword>
<dbReference type="Proteomes" id="UP000837857">
    <property type="component" value="Chromosome 26"/>
</dbReference>
<organism evidence="4 5">
    <name type="scientific">Iphiclides podalirius</name>
    <name type="common">scarce swallowtail</name>
    <dbReference type="NCBI Taxonomy" id="110791"/>
    <lineage>
        <taxon>Eukaryota</taxon>
        <taxon>Metazoa</taxon>
        <taxon>Ecdysozoa</taxon>
        <taxon>Arthropoda</taxon>
        <taxon>Hexapoda</taxon>
        <taxon>Insecta</taxon>
        <taxon>Pterygota</taxon>
        <taxon>Neoptera</taxon>
        <taxon>Endopterygota</taxon>
        <taxon>Lepidoptera</taxon>
        <taxon>Glossata</taxon>
        <taxon>Ditrysia</taxon>
        <taxon>Papilionoidea</taxon>
        <taxon>Papilionidae</taxon>
        <taxon>Papilioninae</taxon>
        <taxon>Iphiclides</taxon>
    </lineage>
</organism>
<evidence type="ECO:0000313" key="4">
    <source>
        <dbReference type="EMBL" id="CAH2059496.1"/>
    </source>
</evidence>
<keyword evidence="2" id="KW-1133">Transmembrane helix</keyword>
<proteinExistence type="predicted"/>
<protein>
    <submittedName>
        <fullName evidence="4">Uncharacterized protein</fullName>
    </submittedName>
</protein>
<feature type="compositionally biased region" description="Basic and acidic residues" evidence="1">
    <location>
        <begin position="217"/>
        <end position="228"/>
    </location>
</feature>
<name>A0ABN8IMH2_9NEOP</name>
<feature type="chain" id="PRO_5046412379" evidence="3">
    <location>
        <begin position="18"/>
        <end position="295"/>
    </location>
</feature>
<keyword evidence="5" id="KW-1185">Reference proteome</keyword>
<dbReference type="InterPro" id="IPR012464">
    <property type="entry name" value="DUF1676"/>
</dbReference>
<gene>
    <name evidence="4" type="ORF">IPOD504_LOCUS10894</name>
</gene>
<evidence type="ECO:0000256" key="1">
    <source>
        <dbReference type="SAM" id="MobiDB-lite"/>
    </source>
</evidence>
<feature type="compositionally biased region" description="Acidic residues" evidence="1">
    <location>
        <begin position="194"/>
        <end position="216"/>
    </location>
</feature>
<accession>A0ABN8IMH2</accession>
<keyword evidence="2" id="KW-0812">Transmembrane</keyword>
<feature type="non-terminal residue" evidence="4">
    <location>
        <position position="1"/>
    </location>
</feature>